<organism evidence="6 7">
    <name type="scientific">Leadbetterella byssophila (strain DSM 17132 / JCM 16389 / KACC 11308 / NBRC 106382 / 4M15)</name>
    <dbReference type="NCBI Taxonomy" id="649349"/>
    <lineage>
        <taxon>Bacteria</taxon>
        <taxon>Pseudomonadati</taxon>
        <taxon>Bacteroidota</taxon>
        <taxon>Cytophagia</taxon>
        <taxon>Cytophagales</taxon>
        <taxon>Leadbetterellaceae</taxon>
        <taxon>Leadbetterella</taxon>
    </lineage>
</organism>
<evidence type="ECO:0000313" key="6">
    <source>
        <dbReference type="EMBL" id="ADQ19159.1"/>
    </source>
</evidence>
<keyword evidence="7" id="KW-1185">Reference proteome</keyword>
<keyword evidence="2 5" id="KW-0812">Transmembrane</keyword>
<evidence type="ECO:0000256" key="3">
    <source>
        <dbReference type="ARBA" id="ARBA00022989"/>
    </source>
</evidence>
<dbReference type="eggNOG" id="COG1286">
    <property type="taxonomic scope" value="Bacteria"/>
</dbReference>
<dbReference type="STRING" id="649349.Lbys_3511"/>
<gene>
    <name evidence="6" type="ordered locus">Lbys_3511</name>
</gene>
<reference key="1">
    <citation type="submission" date="2010-11" db="EMBL/GenBank/DDBJ databases">
        <title>The complete genome of Leadbetterella byssophila DSM 17132.</title>
        <authorList>
            <consortium name="US DOE Joint Genome Institute (JGI-PGF)"/>
            <person name="Lucas S."/>
            <person name="Copeland A."/>
            <person name="Lapidus A."/>
            <person name="Glavina del Rio T."/>
            <person name="Dalin E."/>
            <person name="Tice H."/>
            <person name="Bruce D."/>
            <person name="Goodwin L."/>
            <person name="Pitluck S."/>
            <person name="Kyrpides N."/>
            <person name="Mavromatis K."/>
            <person name="Ivanova N."/>
            <person name="Teshima H."/>
            <person name="Brettin T."/>
            <person name="Detter J.C."/>
            <person name="Han C."/>
            <person name="Tapia R."/>
            <person name="Land M."/>
            <person name="Hauser L."/>
            <person name="Markowitz V."/>
            <person name="Cheng J.-F."/>
            <person name="Hugenholtz P."/>
            <person name="Woyke T."/>
            <person name="Wu D."/>
            <person name="Tindall B."/>
            <person name="Pomrenke H.G."/>
            <person name="Brambilla E."/>
            <person name="Klenk H.-P."/>
            <person name="Eisen J.A."/>
        </authorList>
    </citation>
    <scope>NUCLEOTIDE SEQUENCE [LARGE SCALE GENOMIC DNA]</scope>
    <source>
        <strain>DSM 17132</strain>
    </source>
</reference>
<reference evidence="6 7" key="2">
    <citation type="journal article" date="2011" name="Stand. Genomic Sci.">
        <title>Complete genome sequence of Leadbetterella byssophila type strain (4M15).</title>
        <authorList>
            <person name="Abt B."/>
            <person name="Teshima H."/>
            <person name="Lucas S."/>
            <person name="Lapidus A."/>
            <person name="Del Rio T.G."/>
            <person name="Nolan M."/>
            <person name="Tice H."/>
            <person name="Cheng J.F."/>
            <person name="Pitluck S."/>
            <person name="Liolios K."/>
            <person name="Pagani I."/>
            <person name="Ivanova N."/>
            <person name="Mavromatis K."/>
            <person name="Pati A."/>
            <person name="Tapia R."/>
            <person name="Han C."/>
            <person name="Goodwin L."/>
            <person name="Chen A."/>
            <person name="Palaniappan K."/>
            <person name="Land M."/>
            <person name="Hauser L."/>
            <person name="Chang Y.J."/>
            <person name="Jeffries C.D."/>
            <person name="Rohde M."/>
            <person name="Goker M."/>
            <person name="Tindall B.J."/>
            <person name="Detter J.C."/>
            <person name="Woyke T."/>
            <person name="Bristow J."/>
            <person name="Eisen J.A."/>
            <person name="Markowitz V."/>
            <person name="Hugenholtz P."/>
            <person name="Klenk H.P."/>
            <person name="Kyrpides N.C."/>
        </authorList>
    </citation>
    <scope>NUCLEOTIDE SEQUENCE [LARGE SCALE GENOMIC DNA]</scope>
    <source>
        <strain evidence="7">DSM 17132 / JCM 16389 / KACC 11308 / NBRC 106382 / 4M15</strain>
    </source>
</reference>
<keyword evidence="4 5" id="KW-0472">Membrane</keyword>
<evidence type="ECO:0000256" key="4">
    <source>
        <dbReference type="ARBA" id="ARBA00023136"/>
    </source>
</evidence>
<protein>
    <submittedName>
        <fullName evidence="6">Colicin V production protein</fullName>
    </submittedName>
</protein>
<evidence type="ECO:0000256" key="2">
    <source>
        <dbReference type="ARBA" id="ARBA00022692"/>
    </source>
</evidence>
<dbReference type="Pfam" id="PF02674">
    <property type="entry name" value="Colicin_V"/>
    <property type="match status" value="1"/>
</dbReference>
<dbReference type="InterPro" id="IPR003825">
    <property type="entry name" value="Colicin-V_CvpA"/>
</dbReference>
<sequence length="176" mass="19736">MSAFDILLLLPIAVGAWNGYRKGVLIEIFGIIAFIFSIIIGFKFLYLGSEVVEGTLGEDRMKWLSPYLSFFIVFLPSLFLIRKIGLLMKKAIRLTFLGILDGFLGALLGAVTVTFGMSVLLWIVDKLHIPIAEAQENKILDFVKGFAPKVISVISDYLPGGNWIEYLDELKHRLTH</sequence>
<name>E4RZ41_LEAB4</name>
<feature type="transmembrane region" description="Helical" evidence="5">
    <location>
        <begin position="102"/>
        <end position="124"/>
    </location>
</feature>
<dbReference type="AlphaFoldDB" id="E4RZ41"/>
<comment type="subcellular location">
    <subcellularLocation>
        <location evidence="1">Membrane</location>
        <topology evidence="1">Multi-pass membrane protein</topology>
    </subcellularLocation>
</comment>
<dbReference type="GO" id="GO:0016020">
    <property type="term" value="C:membrane"/>
    <property type="evidence" value="ECO:0007669"/>
    <property type="project" value="UniProtKB-SubCell"/>
</dbReference>
<evidence type="ECO:0000256" key="1">
    <source>
        <dbReference type="ARBA" id="ARBA00004141"/>
    </source>
</evidence>
<evidence type="ECO:0000313" key="7">
    <source>
        <dbReference type="Proteomes" id="UP000007435"/>
    </source>
</evidence>
<proteinExistence type="predicted"/>
<keyword evidence="3 5" id="KW-1133">Transmembrane helix</keyword>
<accession>E4RZ41</accession>
<dbReference type="HOGENOM" id="CLU_092720_5_1_10"/>
<dbReference type="KEGG" id="lby:Lbys_3511"/>
<feature type="transmembrane region" description="Helical" evidence="5">
    <location>
        <begin position="64"/>
        <end position="81"/>
    </location>
</feature>
<feature type="transmembrane region" description="Helical" evidence="5">
    <location>
        <begin position="24"/>
        <end position="44"/>
    </location>
</feature>
<dbReference type="OrthoDB" id="9799585at2"/>
<dbReference type="RefSeq" id="WP_013410182.1">
    <property type="nucleotide sequence ID" value="NC_014655.1"/>
</dbReference>
<dbReference type="EMBL" id="CP002305">
    <property type="protein sequence ID" value="ADQ19159.1"/>
    <property type="molecule type" value="Genomic_DNA"/>
</dbReference>
<evidence type="ECO:0000256" key="5">
    <source>
        <dbReference type="SAM" id="Phobius"/>
    </source>
</evidence>
<dbReference type="Proteomes" id="UP000007435">
    <property type="component" value="Chromosome"/>
</dbReference>
<dbReference type="GO" id="GO:0009403">
    <property type="term" value="P:toxin biosynthetic process"/>
    <property type="evidence" value="ECO:0007669"/>
    <property type="project" value="InterPro"/>
</dbReference>